<dbReference type="InterPro" id="IPR050109">
    <property type="entry name" value="HTH-type_TetR-like_transc_reg"/>
</dbReference>
<proteinExistence type="predicted"/>
<dbReference type="eggNOG" id="COG1309">
    <property type="taxonomic scope" value="Bacteria"/>
</dbReference>
<dbReference type="PRINTS" id="PR00455">
    <property type="entry name" value="HTHTETR"/>
</dbReference>
<feature type="domain" description="HTH tetR-type" evidence="5">
    <location>
        <begin position="11"/>
        <end position="71"/>
    </location>
</feature>
<evidence type="ECO:0000256" key="2">
    <source>
        <dbReference type="ARBA" id="ARBA00023125"/>
    </source>
</evidence>
<accession>A0A0A0JPR3</accession>
<evidence type="ECO:0000313" key="7">
    <source>
        <dbReference type="Proteomes" id="UP000030011"/>
    </source>
</evidence>
<keyword evidence="7" id="KW-1185">Reference proteome</keyword>
<dbReference type="SUPFAM" id="SSF46689">
    <property type="entry name" value="Homeodomain-like"/>
    <property type="match status" value="1"/>
</dbReference>
<dbReference type="Pfam" id="PF00440">
    <property type="entry name" value="TetR_N"/>
    <property type="match status" value="1"/>
</dbReference>
<evidence type="ECO:0000313" key="6">
    <source>
        <dbReference type="EMBL" id="KGN39440.1"/>
    </source>
</evidence>
<dbReference type="EMBL" id="AVPK01000001">
    <property type="protein sequence ID" value="KGN39440.1"/>
    <property type="molecule type" value="Genomic_DNA"/>
</dbReference>
<name>A0A0A0JPR3_9MICO</name>
<dbReference type="PROSITE" id="PS01081">
    <property type="entry name" value="HTH_TETR_1"/>
    <property type="match status" value="1"/>
</dbReference>
<dbReference type="PANTHER" id="PTHR30055:SF234">
    <property type="entry name" value="HTH-TYPE TRANSCRIPTIONAL REGULATOR BETI"/>
    <property type="match status" value="1"/>
</dbReference>
<keyword evidence="3" id="KW-0804">Transcription</keyword>
<dbReference type="PANTHER" id="PTHR30055">
    <property type="entry name" value="HTH-TYPE TRANSCRIPTIONAL REGULATOR RUTR"/>
    <property type="match status" value="1"/>
</dbReference>
<dbReference type="InterPro" id="IPR023772">
    <property type="entry name" value="DNA-bd_HTH_TetR-type_CS"/>
</dbReference>
<comment type="caution">
    <text evidence="6">The sequence shown here is derived from an EMBL/GenBank/DDBJ whole genome shotgun (WGS) entry which is preliminary data.</text>
</comment>
<gene>
    <name evidence="6" type="ORF">N803_03000</name>
</gene>
<dbReference type="InterPro" id="IPR001647">
    <property type="entry name" value="HTH_TetR"/>
</dbReference>
<evidence type="ECO:0000256" key="4">
    <source>
        <dbReference type="PROSITE-ProRule" id="PRU00335"/>
    </source>
</evidence>
<dbReference type="RefSeq" id="WP_084763937.1">
    <property type="nucleotide sequence ID" value="NZ_AVPK01000001.1"/>
</dbReference>
<dbReference type="Proteomes" id="UP000030011">
    <property type="component" value="Unassembled WGS sequence"/>
</dbReference>
<dbReference type="Gene3D" id="1.10.357.10">
    <property type="entry name" value="Tetracycline Repressor, domain 2"/>
    <property type="match status" value="1"/>
</dbReference>
<dbReference type="GO" id="GO:0000976">
    <property type="term" value="F:transcription cis-regulatory region binding"/>
    <property type="evidence" value="ECO:0007669"/>
    <property type="project" value="TreeGrafter"/>
</dbReference>
<reference evidence="6 7" key="1">
    <citation type="submission" date="2013-08" db="EMBL/GenBank/DDBJ databases">
        <title>The genome sequence of Knoellia subterranea.</title>
        <authorList>
            <person name="Zhu W."/>
            <person name="Wang G."/>
        </authorList>
    </citation>
    <scope>NUCLEOTIDE SEQUENCE [LARGE SCALE GENOMIC DNA]</scope>
    <source>
        <strain evidence="6 7">KCTC 19937</strain>
    </source>
</reference>
<keyword evidence="1" id="KW-0805">Transcription regulation</keyword>
<dbReference type="AlphaFoldDB" id="A0A0A0JPR3"/>
<dbReference type="InterPro" id="IPR009057">
    <property type="entry name" value="Homeodomain-like_sf"/>
</dbReference>
<dbReference type="STRING" id="1385521.N803_03000"/>
<organism evidence="6 7">
    <name type="scientific">Knoellia subterranea KCTC 19937</name>
    <dbReference type="NCBI Taxonomy" id="1385521"/>
    <lineage>
        <taxon>Bacteria</taxon>
        <taxon>Bacillati</taxon>
        <taxon>Actinomycetota</taxon>
        <taxon>Actinomycetes</taxon>
        <taxon>Micrococcales</taxon>
        <taxon>Intrasporangiaceae</taxon>
        <taxon>Knoellia</taxon>
    </lineage>
</organism>
<dbReference type="PROSITE" id="PS50977">
    <property type="entry name" value="HTH_TETR_2"/>
    <property type="match status" value="1"/>
</dbReference>
<feature type="DNA-binding region" description="H-T-H motif" evidence="4">
    <location>
        <begin position="34"/>
        <end position="53"/>
    </location>
</feature>
<evidence type="ECO:0000256" key="1">
    <source>
        <dbReference type="ARBA" id="ARBA00023015"/>
    </source>
</evidence>
<sequence length="193" mass="21709">MATQSATSRREQTARRISRCAQELAIEHGFDGFTLEELADRAGVSRRTLFNYFPGKEAAVLDSPDCIGQDDLAVFVAGGPDGHLLRDLGHLVVRIHTREEPTHEDWHRIHALFERNPRLITVAKERFEGMVAQVREAIEEREDLPPGHDRARVAVALIVGLFHNAMSTFLLDEDRDFPTDFMAGVDEAIRLLA</sequence>
<evidence type="ECO:0000259" key="5">
    <source>
        <dbReference type="PROSITE" id="PS50977"/>
    </source>
</evidence>
<protein>
    <submittedName>
        <fullName evidence="6">TetR family transcriptional regulator</fullName>
    </submittedName>
</protein>
<dbReference type="GO" id="GO:0003700">
    <property type="term" value="F:DNA-binding transcription factor activity"/>
    <property type="evidence" value="ECO:0007669"/>
    <property type="project" value="TreeGrafter"/>
</dbReference>
<dbReference type="OrthoDB" id="8688418at2"/>
<keyword evidence="2 4" id="KW-0238">DNA-binding</keyword>
<evidence type="ECO:0000256" key="3">
    <source>
        <dbReference type="ARBA" id="ARBA00023163"/>
    </source>
</evidence>